<dbReference type="EMBL" id="AK136420">
    <property type="protein sequence ID" value="BAE22972.1"/>
    <property type="molecule type" value="mRNA"/>
</dbReference>
<accession>Q3UWE3</accession>
<reference evidence="2" key="1">
    <citation type="journal article" date="1999" name="Methods Enzymol.">
        <title>High-efficiency full-length cDNA cloning.</title>
        <authorList>
            <person name="Carninci P."/>
            <person name="Hayashizaki Y."/>
        </authorList>
    </citation>
    <scope>NUCLEOTIDE SEQUENCE</scope>
    <source>
        <strain evidence="2">C57BL/6J</strain>
        <tissue evidence="2">Colon</tissue>
    </source>
</reference>
<reference evidence="2" key="4">
    <citation type="journal article" date="2001" name="Nature">
        <title>Functional annotation of a full-length mouse cDNA collection.</title>
        <authorList>
            <consortium name="The RIKEN Genome Exploration Research Group Phase II Team and the FANTOM Consortium"/>
        </authorList>
    </citation>
    <scope>NUCLEOTIDE SEQUENCE</scope>
    <source>
        <strain evidence="2">C57BL/6J</strain>
        <tissue evidence="2">Colon</tissue>
    </source>
</reference>
<protein>
    <submittedName>
        <fullName evidence="2">Uncharacterized protein</fullName>
    </submittedName>
</protein>
<feature type="compositionally biased region" description="Basic and acidic residues" evidence="1">
    <location>
        <begin position="61"/>
        <end position="76"/>
    </location>
</feature>
<evidence type="ECO:0000313" key="2">
    <source>
        <dbReference type="EMBL" id="BAE22972.1"/>
    </source>
</evidence>
<reference evidence="2" key="7">
    <citation type="journal article" date="2005" name="Science">
        <title>The Transcriptional Landscape of the Mammalian Genome.</title>
        <authorList>
            <consortium name="The FANTOM Consortium"/>
            <consortium name="Riken Genome Exploration Research Group and Genome Science Group (Genome Network Project Core Group)"/>
        </authorList>
    </citation>
    <scope>NUCLEOTIDE SEQUENCE</scope>
    <source>
        <strain evidence="2">C57BL/6J</strain>
        <tissue evidence="2">Colon</tissue>
    </source>
</reference>
<reference evidence="2" key="2">
    <citation type="journal article" date="2000" name="Genome Res.">
        <title>Normalization and subtraction of cap-trapper-selected cDNAs to prepare full-length cDNA libraries for rapid discovery of new genes.</title>
        <authorList>
            <person name="Carninci P."/>
            <person name="Shibata Y."/>
            <person name="Hayatsu N."/>
            <person name="Sugahara Y."/>
            <person name="Shibata K."/>
            <person name="Itoh M."/>
            <person name="Konno H."/>
            <person name="Okazaki Y."/>
            <person name="Muramatsu M."/>
            <person name="Hayashizaki Y."/>
        </authorList>
    </citation>
    <scope>NUCLEOTIDE SEQUENCE</scope>
    <source>
        <strain evidence="2">C57BL/6J</strain>
        <tissue evidence="2">Colon</tissue>
    </source>
</reference>
<evidence type="ECO:0000256" key="1">
    <source>
        <dbReference type="SAM" id="MobiDB-lite"/>
    </source>
</evidence>
<proteinExistence type="evidence at transcript level"/>
<name>Q3UWE3_MOUSE</name>
<organism evidence="2">
    <name type="scientific">Mus musculus</name>
    <name type="common">Mouse</name>
    <dbReference type="NCBI Taxonomy" id="10090"/>
    <lineage>
        <taxon>Eukaryota</taxon>
        <taxon>Metazoa</taxon>
        <taxon>Chordata</taxon>
        <taxon>Craniata</taxon>
        <taxon>Vertebrata</taxon>
        <taxon>Euteleostomi</taxon>
        <taxon>Mammalia</taxon>
        <taxon>Eutheria</taxon>
        <taxon>Euarchontoglires</taxon>
        <taxon>Glires</taxon>
        <taxon>Rodentia</taxon>
        <taxon>Myomorpha</taxon>
        <taxon>Muroidea</taxon>
        <taxon>Muridae</taxon>
        <taxon>Murinae</taxon>
        <taxon>Mus</taxon>
        <taxon>Mus</taxon>
    </lineage>
</organism>
<dbReference type="PeptideAtlas" id="Q3UWE3"/>
<reference evidence="2" key="8">
    <citation type="journal article" date="2005" name="Science">
        <title>Antisense Transcription in the Mammalian Transcriptome.</title>
        <authorList>
            <consortium name="RIKEN Genome Exploration Research Group and Genome Science Group (Genome Network Project Core Group) and the FANTOM Consortium"/>
        </authorList>
    </citation>
    <scope>NUCLEOTIDE SEQUENCE</scope>
    <source>
        <strain evidence="2">C57BL/6J</strain>
        <tissue evidence="2">Colon</tissue>
    </source>
</reference>
<reference evidence="2" key="6">
    <citation type="submission" date="2004-03" db="EMBL/GenBank/DDBJ databases">
        <authorList>
            <person name="Arakawa T."/>
            <person name="Carninci P."/>
            <person name="Fukuda S."/>
            <person name="Hashizume W."/>
            <person name="Hayashida K."/>
            <person name="Hori F."/>
            <person name="Iida J."/>
            <person name="Imamura K."/>
            <person name="Imotani K."/>
            <person name="Itoh M."/>
            <person name="Kanagawa S."/>
            <person name="Kawai J."/>
            <person name="Kojima M."/>
            <person name="Konno H."/>
            <person name="Murata M."/>
            <person name="Nakamura M."/>
            <person name="Ninomiya N."/>
            <person name="Nishiyori H."/>
            <person name="Nomura K."/>
            <person name="Ohno M."/>
            <person name="Sakazume N."/>
            <person name="Sano H."/>
            <person name="Sasaki D."/>
            <person name="Shibata K."/>
            <person name="Shiraki T."/>
            <person name="Tagami M."/>
            <person name="Tagami Y."/>
            <person name="Waki K."/>
            <person name="Watahiki A."/>
            <person name="Muramatsu M."/>
            <person name="Hayashizaki Y."/>
        </authorList>
    </citation>
    <scope>NUCLEOTIDE SEQUENCE</scope>
    <source>
        <strain evidence="2">C57BL/6J</strain>
        <tissue evidence="2">Colon</tissue>
    </source>
</reference>
<dbReference type="AlphaFoldDB" id="Q3UWE3"/>
<reference evidence="2" key="5">
    <citation type="journal article" date="2002" name="Nature">
        <title>Analysis of the mouse transcriptome based on functional annotation of 60,770 full-length cDNAs.</title>
        <authorList>
            <consortium name="The FANTOM Consortium and the RIKEN Genome Exploration Research Group Phase I and II Team"/>
        </authorList>
    </citation>
    <scope>NUCLEOTIDE SEQUENCE</scope>
    <source>
        <strain evidence="2">C57BL/6J</strain>
        <tissue evidence="2">Colon</tissue>
    </source>
</reference>
<sequence length="89" mass="9867">MAAPRCCVLWRVCGRGWWRATGHCRLPGCHRSWPWATLGTRSLSQEKRAAETHFGFETVSEGEKGSKGDRGREGGWRDLSGSCSGSFSH</sequence>
<feature type="region of interest" description="Disordered" evidence="1">
    <location>
        <begin position="54"/>
        <end position="89"/>
    </location>
</feature>
<reference evidence="2" key="3">
    <citation type="journal article" date="2000" name="Genome Res.">
        <title>RIKEN integrated sequence analysis (RISA) system--384-format sequencing pipeline with 384 multicapillary sequencer.</title>
        <authorList>
            <person name="Shibata K."/>
            <person name="Itoh M."/>
            <person name="Aizawa K."/>
            <person name="Nagaoka S."/>
            <person name="Sasaki N."/>
            <person name="Carninci P."/>
            <person name="Konno H."/>
            <person name="Akiyama J."/>
            <person name="Nishi K."/>
            <person name="Kitsunai T."/>
            <person name="Tashiro H."/>
            <person name="Itoh M."/>
            <person name="Sumi N."/>
            <person name="Ishii Y."/>
            <person name="Nakamura S."/>
            <person name="Hazama M."/>
            <person name="Nishine T."/>
            <person name="Harada A."/>
            <person name="Yamamoto R."/>
            <person name="Matsumoto H."/>
            <person name="Sakaguchi S."/>
            <person name="Ikegami T."/>
            <person name="Kashiwagi K."/>
            <person name="Fujiwake S."/>
            <person name="Inoue K."/>
            <person name="Togawa Y."/>
            <person name="Izawa M."/>
            <person name="Ohara E."/>
            <person name="Watahiki M."/>
            <person name="Yoneda Y."/>
            <person name="Ishikawa T."/>
            <person name="Ozawa K."/>
            <person name="Tanaka T."/>
            <person name="Matsuura S."/>
            <person name="Kawai J."/>
            <person name="Okazaki Y."/>
            <person name="Muramatsu M."/>
            <person name="Inoue Y."/>
            <person name="Kira A."/>
            <person name="Hayashizaki Y."/>
        </authorList>
    </citation>
    <scope>NUCLEOTIDE SEQUENCE</scope>
    <source>
        <strain evidence="2">C57BL/6J</strain>
        <tissue evidence="2">Colon</tissue>
    </source>
</reference>